<name>A0A5B9QEK2_9BACT</name>
<evidence type="ECO:0000313" key="1">
    <source>
        <dbReference type="EMBL" id="QEG35922.1"/>
    </source>
</evidence>
<dbReference type="EMBL" id="CP042913">
    <property type="protein sequence ID" value="QEG35922.1"/>
    <property type="molecule type" value="Genomic_DNA"/>
</dbReference>
<gene>
    <name evidence="1" type="ORF">Pr1d_32300</name>
</gene>
<proteinExistence type="predicted"/>
<keyword evidence="2" id="KW-1185">Reference proteome</keyword>
<dbReference type="KEGG" id="bgok:Pr1d_32300"/>
<sequence>MITCPSELAASDYTSIAEILPAVLARYGIESEENQHDSFAVLGCLQVADYSALVTQ</sequence>
<dbReference type="RefSeq" id="WP_168205257.1">
    <property type="nucleotide sequence ID" value="NZ_CP042913.1"/>
</dbReference>
<evidence type="ECO:0000313" key="2">
    <source>
        <dbReference type="Proteomes" id="UP000323917"/>
    </source>
</evidence>
<organism evidence="1 2">
    <name type="scientific">Bythopirellula goksoeyrii</name>
    <dbReference type="NCBI Taxonomy" id="1400387"/>
    <lineage>
        <taxon>Bacteria</taxon>
        <taxon>Pseudomonadati</taxon>
        <taxon>Planctomycetota</taxon>
        <taxon>Planctomycetia</taxon>
        <taxon>Pirellulales</taxon>
        <taxon>Lacipirellulaceae</taxon>
        <taxon>Bythopirellula</taxon>
    </lineage>
</organism>
<accession>A0A5B9QEK2</accession>
<protein>
    <submittedName>
        <fullName evidence="1">Uncharacterized protein</fullName>
    </submittedName>
</protein>
<reference evidence="1 2" key="1">
    <citation type="submission" date="2019-08" db="EMBL/GenBank/DDBJ databases">
        <title>Deep-cultivation of Planctomycetes and their phenomic and genomic characterization uncovers novel biology.</title>
        <authorList>
            <person name="Wiegand S."/>
            <person name="Jogler M."/>
            <person name="Boedeker C."/>
            <person name="Pinto D."/>
            <person name="Vollmers J."/>
            <person name="Rivas-Marin E."/>
            <person name="Kohn T."/>
            <person name="Peeters S.H."/>
            <person name="Heuer A."/>
            <person name="Rast P."/>
            <person name="Oberbeckmann S."/>
            <person name="Bunk B."/>
            <person name="Jeske O."/>
            <person name="Meyerdierks A."/>
            <person name="Storesund J.E."/>
            <person name="Kallscheuer N."/>
            <person name="Luecker S."/>
            <person name="Lage O.M."/>
            <person name="Pohl T."/>
            <person name="Merkel B.J."/>
            <person name="Hornburger P."/>
            <person name="Mueller R.-W."/>
            <person name="Bruemmer F."/>
            <person name="Labrenz M."/>
            <person name="Spormann A.M."/>
            <person name="Op den Camp H."/>
            <person name="Overmann J."/>
            <person name="Amann R."/>
            <person name="Jetten M.S.M."/>
            <person name="Mascher T."/>
            <person name="Medema M.H."/>
            <person name="Devos D.P."/>
            <person name="Kaster A.-K."/>
            <person name="Ovreas L."/>
            <person name="Rohde M."/>
            <person name="Galperin M.Y."/>
            <person name="Jogler C."/>
        </authorList>
    </citation>
    <scope>NUCLEOTIDE SEQUENCE [LARGE SCALE GENOMIC DNA]</scope>
    <source>
        <strain evidence="1 2">Pr1d</strain>
    </source>
</reference>
<dbReference type="Proteomes" id="UP000323917">
    <property type="component" value="Chromosome"/>
</dbReference>
<dbReference type="AlphaFoldDB" id="A0A5B9QEK2"/>